<dbReference type="PANTHER" id="PTHR19918">
    <property type="entry name" value="CELL DIVISION CYCLE 20 CDC20 FIZZY -RELATED"/>
    <property type="match status" value="1"/>
</dbReference>
<evidence type="ECO:0000256" key="8">
    <source>
        <dbReference type="SAM" id="MobiDB-lite"/>
    </source>
</evidence>
<keyword evidence="4" id="KW-0677">Repeat</keyword>
<dbReference type="PANTHER" id="PTHR19918:SF8">
    <property type="entry name" value="FI02843P"/>
    <property type="match status" value="1"/>
</dbReference>
<feature type="repeat" description="WD" evidence="7">
    <location>
        <begin position="461"/>
        <end position="493"/>
    </location>
</feature>
<sequence length="520" mass="57421">MSQFNYINEMNSLLTLDGPLTKGPTPRWQKKCMENSSSVNSTLNSSKQKSITSINASNSKTPNKCIDNDLVRTKKTPKTPKNKSTTPTPNKGAKTPNGADRFIPLRSAAHFELGNFKILHSNDTENLSPTSKEVQRTMYENLHGTDISSQRILSYQHKAPSAPEGFQNPRRVIYTQTKTPASAKSNSRYIPQAPDRILDAPDIIDDYYLNLVDWNASNILAVALGANIYLWNAGTGKIDQLMELSGSDYVCSVSWIQEGDYLAVGTSMGTVELWDCSQIKRLRIMDGHSARVGSLSWNSYILSSGCRSGQIIHHDVRQRNHNVLNVNGHSQEICGLKWSTDGKYLASGGNDNVLNIWPATSGNHTQTQPIYTLTSHQAAVKALAWCPWQPNILASGGGTADRHIRFWNCQTGTCVNAVDTKSQVCALLWSTTYKEIASGHGFANNQLIIWKYPSMVKVTELTGHTARVLHLAVSPDGSTILSAGADETLRLWKCFVKNPIKNKETSQLKGKTSLLKQSIR</sequence>
<name>A0AAN7SHR4_9COLE</name>
<dbReference type="InterPro" id="IPR056150">
    <property type="entry name" value="WD40_CDC20-Fz"/>
</dbReference>
<evidence type="ECO:0000256" key="6">
    <source>
        <dbReference type="ARBA" id="ARBA00023306"/>
    </source>
</evidence>
<keyword evidence="2 7" id="KW-0853">WD repeat</keyword>
<organism evidence="10 11">
    <name type="scientific">Aquatica leii</name>
    <dbReference type="NCBI Taxonomy" id="1421715"/>
    <lineage>
        <taxon>Eukaryota</taxon>
        <taxon>Metazoa</taxon>
        <taxon>Ecdysozoa</taxon>
        <taxon>Arthropoda</taxon>
        <taxon>Hexapoda</taxon>
        <taxon>Insecta</taxon>
        <taxon>Pterygota</taxon>
        <taxon>Neoptera</taxon>
        <taxon>Endopterygota</taxon>
        <taxon>Coleoptera</taxon>
        <taxon>Polyphaga</taxon>
        <taxon>Elateriformia</taxon>
        <taxon>Elateroidea</taxon>
        <taxon>Lampyridae</taxon>
        <taxon>Luciolinae</taxon>
        <taxon>Aquatica</taxon>
    </lineage>
</organism>
<dbReference type="GO" id="GO:0005680">
    <property type="term" value="C:anaphase-promoting complex"/>
    <property type="evidence" value="ECO:0007669"/>
    <property type="project" value="TreeGrafter"/>
</dbReference>
<dbReference type="GO" id="GO:0010997">
    <property type="term" value="F:anaphase-promoting complex binding"/>
    <property type="evidence" value="ECO:0007669"/>
    <property type="project" value="InterPro"/>
</dbReference>
<evidence type="ECO:0000256" key="3">
    <source>
        <dbReference type="ARBA" id="ARBA00022618"/>
    </source>
</evidence>
<feature type="compositionally biased region" description="Low complexity" evidence="8">
    <location>
        <begin position="82"/>
        <end position="91"/>
    </location>
</feature>
<dbReference type="InterPro" id="IPR033010">
    <property type="entry name" value="Cdc20/Fizzy"/>
</dbReference>
<dbReference type="GO" id="GO:1905786">
    <property type="term" value="P:positive regulation of anaphase-promoting complex-dependent catabolic process"/>
    <property type="evidence" value="ECO:0007669"/>
    <property type="project" value="TreeGrafter"/>
</dbReference>
<dbReference type="Proteomes" id="UP001353858">
    <property type="component" value="Unassembled WGS sequence"/>
</dbReference>
<dbReference type="EMBL" id="JARPUR010000002">
    <property type="protein sequence ID" value="KAK4881777.1"/>
    <property type="molecule type" value="Genomic_DNA"/>
</dbReference>
<protein>
    <recommendedName>
        <fullName evidence="9">CDC20/Fizzy WD40 domain-containing protein</fullName>
    </recommendedName>
</protein>
<keyword evidence="11" id="KW-1185">Reference proteome</keyword>
<evidence type="ECO:0000256" key="4">
    <source>
        <dbReference type="ARBA" id="ARBA00022737"/>
    </source>
</evidence>
<gene>
    <name evidence="10" type="ORF">RN001_005096</name>
</gene>
<dbReference type="PROSITE" id="PS50082">
    <property type="entry name" value="WD_REPEATS_2"/>
    <property type="match status" value="2"/>
</dbReference>
<comment type="similarity">
    <text evidence="1">Belongs to the WD repeat CDC20/Fizzy family.</text>
</comment>
<evidence type="ECO:0000256" key="5">
    <source>
        <dbReference type="ARBA" id="ARBA00022776"/>
    </source>
</evidence>
<dbReference type="GO" id="GO:0051301">
    <property type="term" value="P:cell division"/>
    <property type="evidence" value="ECO:0007669"/>
    <property type="project" value="UniProtKB-KW"/>
</dbReference>
<keyword evidence="3" id="KW-0132">Cell division</keyword>
<keyword evidence="6" id="KW-0131">Cell cycle</keyword>
<dbReference type="SUPFAM" id="SSF50978">
    <property type="entry name" value="WD40 repeat-like"/>
    <property type="match status" value="1"/>
</dbReference>
<proteinExistence type="inferred from homology"/>
<evidence type="ECO:0000256" key="1">
    <source>
        <dbReference type="ARBA" id="ARBA00006445"/>
    </source>
</evidence>
<feature type="compositionally biased region" description="Low complexity" evidence="8">
    <location>
        <begin position="35"/>
        <end position="46"/>
    </location>
</feature>
<evidence type="ECO:0000313" key="11">
    <source>
        <dbReference type="Proteomes" id="UP001353858"/>
    </source>
</evidence>
<evidence type="ECO:0000256" key="7">
    <source>
        <dbReference type="PROSITE-ProRule" id="PRU00221"/>
    </source>
</evidence>
<dbReference type="PROSITE" id="PS50294">
    <property type="entry name" value="WD_REPEATS_REGION"/>
    <property type="match status" value="2"/>
</dbReference>
<dbReference type="Pfam" id="PF24807">
    <property type="entry name" value="WD40_CDC20-Fz"/>
    <property type="match status" value="1"/>
</dbReference>
<dbReference type="SMART" id="SM00320">
    <property type="entry name" value="WD40"/>
    <property type="match status" value="6"/>
</dbReference>
<comment type="caution">
    <text evidence="10">The sequence shown here is derived from an EMBL/GenBank/DDBJ whole genome shotgun (WGS) entry which is preliminary data.</text>
</comment>
<dbReference type="Gene3D" id="2.130.10.10">
    <property type="entry name" value="YVTN repeat-like/Quinoprotein amine dehydrogenase"/>
    <property type="match status" value="1"/>
</dbReference>
<dbReference type="CDD" id="cd00200">
    <property type="entry name" value="WD40"/>
    <property type="match status" value="1"/>
</dbReference>
<feature type="repeat" description="WD" evidence="7">
    <location>
        <begin position="326"/>
        <end position="367"/>
    </location>
</feature>
<dbReference type="InterPro" id="IPR036322">
    <property type="entry name" value="WD40_repeat_dom_sf"/>
</dbReference>
<dbReference type="InterPro" id="IPR001680">
    <property type="entry name" value="WD40_rpt"/>
</dbReference>
<evidence type="ECO:0000259" key="9">
    <source>
        <dbReference type="Pfam" id="PF24807"/>
    </source>
</evidence>
<feature type="domain" description="CDC20/Fizzy WD40" evidence="9">
    <location>
        <begin position="198"/>
        <end position="492"/>
    </location>
</feature>
<dbReference type="AlphaFoldDB" id="A0AAN7SHR4"/>
<feature type="region of interest" description="Disordered" evidence="8">
    <location>
        <begin position="18"/>
        <end position="98"/>
    </location>
</feature>
<evidence type="ECO:0000256" key="2">
    <source>
        <dbReference type="ARBA" id="ARBA00022574"/>
    </source>
</evidence>
<dbReference type="GO" id="GO:1990757">
    <property type="term" value="F:ubiquitin ligase activator activity"/>
    <property type="evidence" value="ECO:0007669"/>
    <property type="project" value="TreeGrafter"/>
</dbReference>
<feature type="compositionally biased region" description="Polar residues" evidence="8">
    <location>
        <begin position="47"/>
        <end position="62"/>
    </location>
</feature>
<evidence type="ECO:0000313" key="10">
    <source>
        <dbReference type="EMBL" id="KAK4881777.1"/>
    </source>
</evidence>
<reference evidence="11" key="1">
    <citation type="submission" date="2023-01" db="EMBL/GenBank/DDBJ databases">
        <title>Key to firefly adult light organ development and bioluminescence: homeobox transcription factors regulate luciferase expression and transportation to peroxisome.</title>
        <authorList>
            <person name="Fu X."/>
        </authorList>
    </citation>
    <scope>NUCLEOTIDE SEQUENCE [LARGE SCALE GENOMIC DNA]</scope>
</reference>
<dbReference type="GO" id="GO:0031145">
    <property type="term" value="P:anaphase-promoting complex-dependent catabolic process"/>
    <property type="evidence" value="ECO:0007669"/>
    <property type="project" value="TreeGrafter"/>
</dbReference>
<accession>A0AAN7SHR4</accession>
<dbReference type="InterPro" id="IPR015943">
    <property type="entry name" value="WD40/YVTN_repeat-like_dom_sf"/>
</dbReference>
<keyword evidence="5" id="KW-0498">Mitosis</keyword>